<dbReference type="GO" id="GO:0005739">
    <property type="term" value="C:mitochondrion"/>
    <property type="evidence" value="ECO:0007669"/>
    <property type="project" value="GOC"/>
</dbReference>
<dbReference type="Pfam" id="PF10276">
    <property type="entry name" value="zf-CHCC"/>
    <property type="match status" value="1"/>
</dbReference>
<dbReference type="GO" id="GO:0006120">
    <property type="term" value="P:mitochondrial electron transport, NADH to ubiquinone"/>
    <property type="evidence" value="ECO:0007669"/>
    <property type="project" value="TreeGrafter"/>
</dbReference>
<keyword evidence="3" id="KW-0830">Ubiquinone</keyword>
<dbReference type="PANTHER" id="PTHR13156:SF0">
    <property type="entry name" value="NADH DEHYDROGENASE [UBIQUINONE] IRON-SULFUR PROTEIN 6, MITOCHONDRIAL"/>
    <property type="match status" value="1"/>
</dbReference>
<accession>A0A167YE09</accession>
<proteinExistence type="predicted"/>
<gene>
    <name evidence="3" type="ORF">AAP_03391</name>
</gene>
<dbReference type="Proteomes" id="UP000242877">
    <property type="component" value="Unassembled WGS sequence"/>
</dbReference>
<name>A0A167YE09_9EURO</name>
<evidence type="ECO:0000259" key="2">
    <source>
        <dbReference type="Pfam" id="PF10276"/>
    </source>
</evidence>
<feature type="compositionally biased region" description="Low complexity" evidence="1">
    <location>
        <begin position="52"/>
        <end position="66"/>
    </location>
</feature>
<dbReference type="OrthoDB" id="307899at2759"/>
<dbReference type="EMBL" id="AZGZ01000014">
    <property type="protein sequence ID" value="KZZ91221.1"/>
    <property type="molecule type" value="Genomic_DNA"/>
</dbReference>
<dbReference type="FunFam" id="2.60.260.40:FF:000003">
    <property type="entry name" value="NADH dehydrogenase [ubiquinone] iron-sulfur protein 6, mitochondrial"/>
    <property type="match status" value="1"/>
</dbReference>
<keyword evidence="4" id="KW-1185">Reference proteome</keyword>
<organism evidence="3 4">
    <name type="scientific">Ascosphaera apis ARSEF 7405</name>
    <dbReference type="NCBI Taxonomy" id="392613"/>
    <lineage>
        <taxon>Eukaryota</taxon>
        <taxon>Fungi</taxon>
        <taxon>Dikarya</taxon>
        <taxon>Ascomycota</taxon>
        <taxon>Pezizomycotina</taxon>
        <taxon>Eurotiomycetes</taxon>
        <taxon>Eurotiomycetidae</taxon>
        <taxon>Onygenales</taxon>
        <taxon>Ascosphaeraceae</taxon>
        <taxon>Ascosphaera</taxon>
    </lineage>
</organism>
<dbReference type="PANTHER" id="PTHR13156">
    <property type="entry name" value="NADH-UBIQUINONE OXIDOREDUCTASE 13 KD-A SUBUNIT"/>
    <property type="match status" value="1"/>
</dbReference>
<sequence length="221" mass="24213">MFSPLRSRAAIFGSRSLVPSRPILQATITTPIHHTRFNSSSSSSNKPPTTADTVTSDPTPFPDSSSGETRGISGHAESLATGEETNATPVDHWGIKNEPLIETAEQARAILSAQAPNRMETWSKSQRKRSEAMTGPRFEQTIMETQPLPYSAMELIHRQPVRWTHNKVVSCDGGGGPLGHPKIFINTDKPQITYCEYCGTPYANEHNREAIAAGEPTYPLE</sequence>
<reference evidence="3 4" key="1">
    <citation type="journal article" date="2016" name="Genome Biol. Evol.">
        <title>Divergent and convergent evolution of fungal pathogenicity.</title>
        <authorList>
            <person name="Shang Y."/>
            <person name="Xiao G."/>
            <person name="Zheng P."/>
            <person name="Cen K."/>
            <person name="Zhan S."/>
            <person name="Wang C."/>
        </authorList>
    </citation>
    <scope>NUCLEOTIDE SEQUENCE [LARGE SCALE GENOMIC DNA]</scope>
    <source>
        <strain evidence="3 4">ARSEF 7405</strain>
    </source>
</reference>
<dbReference type="Gene3D" id="2.60.260.40">
    <property type="entry name" value="q5lls5 like domains"/>
    <property type="match status" value="1"/>
</dbReference>
<dbReference type="AlphaFoldDB" id="A0A167YE09"/>
<dbReference type="InterPro" id="IPR019401">
    <property type="entry name" value="Znf_CHCC"/>
</dbReference>
<comment type="caution">
    <text evidence="3">The sequence shown here is derived from an EMBL/GenBank/DDBJ whole genome shotgun (WGS) entry which is preliminary data.</text>
</comment>
<evidence type="ECO:0000313" key="4">
    <source>
        <dbReference type="Proteomes" id="UP000242877"/>
    </source>
</evidence>
<dbReference type="VEuPathDB" id="FungiDB:AAP_03391"/>
<evidence type="ECO:0000256" key="1">
    <source>
        <dbReference type="SAM" id="MobiDB-lite"/>
    </source>
</evidence>
<evidence type="ECO:0000313" key="3">
    <source>
        <dbReference type="EMBL" id="KZZ91221.1"/>
    </source>
</evidence>
<feature type="domain" description="Zinc finger CHCC-type" evidence="2">
    <location>
        <begin position="167"/>
        <end position="202"/>
    </location>
</feature>
<protein>
    <submittedName>
        <fullName evidence="3">NADH-ubiquinone oxidoreductase</fullName>
    </submittedName>
</protein>
<feature type="region of interest" description="Disordered" evidence="1">
    <location>
        <begin position="32"/>
        <end position="92"/>
    </location>
</feature>